<evidence type="ECO:0000313" key="7">
    <source>
        <dbReference type="Proteomes" id="UP001594351"/>
    </source>
</evidence>
<evidence type="ECO:0000256" key="3">
    <source>
        <dbReference type="ARBA" id="ARBA00023004"/>
    </source>
</evidence>
<dbReference type="SUPFAM" id="SSF54862">
    <property type="entry name" value="4Fe-4S ferredoxins"/>
    <property type="match status" value="1"/>
</dbReference>
<evidence type="ECO:0000256" key="2">
    <source>
        <dbReference type="ARBA" id="ARBA00022723"/>
    </source>
</evidence>
<dbReference type="Gene3D" id="3.30.70.20">
    <property type="match status" value="2"/>
</dbReference>
<dbReference type="Pfam" id="PF13247">
    <property type="entry name" value="Fer4_11"/>
    <property type="match status" value="2"/>
</dbReference>
<dbReference type="InterPro" id="IPR054822">
    <property type="entry name" value="DsrO-like"/>
</dbReference>
<dbReference type="PANTHER" id="PTHR43177:SF3">
    <property type="entry name" value="PROTEIN NRFC HOMOLOG"/>
    <property type="match status" value="1"/>
</dbReference>
<dbReference type="CDD" id="cd10551">
    <property type="entry name" value="PsrB"/>
    <property type="match status" value="1"/>
</dbReference>
<keyword evidence="3" id="KW-0408">Iron</keyword>
<dbReference type="EMBL" id="JBHPBY010000011">
    <property type="protein sequence ID" value="MFC1848909.1"/>
    <property type="molecule type" value="Genomic_DNA"/>
</dbReference>
<evidence type="ECO:0000256" key="4">
    <source>
        <dbReference type="ARBA" id="ARBA00023014"/>
    </source>
</evidence>
<dbReference type="InterPro" id="IPR017900">
    <property type="entry name" value="4Fe4S_Fe_S_CS"/>
</dbReference>
<organism evidence="6 7">
    <name type="scientific">candidate division CSSED10-310 bacterium</name>
    <dbReference type="NCBI Taxonomy" id="2855610"/>
    <lineage>
        <taxon>Bacteria</taxon>
        <taxon>Bacteria division CSSED10-310</taxon>
    </lineage>
</organism>
<name>A0ABV6YRV3_UNCC1</name>
<accession>A0ABV6YRV3</accession>
<dbReference type="InterPro" id="IPR017896">
    <property type="entry name" value="4Fe4S_Fe-S-bd"/>
</dbReference>
<feature type="domain" description="4Fe-4S ferredoxin-type" evidence="5">
    <location>
        <begin position="134"/>
        <end position="163"/>
    </location>
</feature>
<evidence type="ECO:0000313" key="6">
    <source>
        <dbReference type="EMBL" id="MFC1848909.1"/>
    </source>
</evidence>
<dbReference type="NCBIfam" id="NF045797">
    <property type="entry name" value="DsrO"/>
    <property type="match status" value="1"/>
</dbReference>
<gene>
    <name evidence="6" type="primary">dsrO</name>
    <name evidence="6" type="ORF">ACFL27_01760</name>
</gene>
<dbReference type="PANTHER" id="PTHR43177">
    <property type="entry name" value="PROTEIN NRFC"/>
    <property type="match status" value="1"/>
</dbReference>
<dbReference type="Proteomes" id="UP001594351">
    <property type="component" value="Unassembled WGS sequence"/>
</dbReference>
<evidence type="ECO:0000256" key="1">
    <source>
        <dbReference type="ARBA" id="ARBA00022485"/>
    </source>
</evidence>
<dbReference type="PROSITE" id="PS51379">
    <property type="entry name" value="4FE4S_FER_2"/>
    <property type="match status" value="1"/>
</dbReference>
<comment type="caution">
    <text evidence="6">The sequence shown here is derived from an EMBL/GenBank/DDBJ whole genome shotgun (WGS) entry which is preliminary data.</text>
</comment>
<keyword evidence="1" id="KW-0004">4Fe-4S</keyword>
<keyword evidence="4" id="KW-0411">Iron-sulfur</keyword>
<sequence length="249" mass="28507">MVVNRREFIKIAGLATLGSSLPGNLVLAKEAPQISSGTRWAMVIDVKKCLANNIFETCMKVCRETHNVPSISDPKHEIKWIWTEHFEHTFHEQKHDFINRELQHQNVFVLCNHCDNPPCVRVCPTQATWGRDDGIVMMDQHRCIGCRYCIAACPYGSRSFNYKDPRLFLKTQNPEYPTRTLGVVEKCTFCAERLAKNLQPACVEACQDGELVFGNLNDPQSKVRALLQKHFTLRRKPSLGTNPEIYYIV</sequence>
<protein>
    <submittedName>
        <fullName evidence="6">Sulfate reduction electron transfer complex DsrMKJOP subunit DsrO</fullName>
    </submittedName>
</protein>
<dbReference type="InterPro" id="IPR050954">
    <property type="entry name" value="ET_IronSulfur_Cluster-Binding"/>
</dbReference>
<proteinExistence type="predicted"/>
<reference evidence="6 7" key="1">
    <citation type="submission" date="2024-09" db="EMBL/GenBank/DDBJ databases">
        <title>Laminarin stimulates single cell rates of sulfate reduction while oxygen inhibits transcriptomic activity in coastal marine sediment.</title>
        <authorList>
            <person name="Lindsay M."/>
            <person name="Orcutt B."/>
            <person name="Emerson D."/>
            <person name="Stepanauskas R."/>
            <person name="D'Angelo T."/>
        </authorList>
    </citation>
    <scope>NUCLEOTIDE SEQUENCE [LARGE SCALE GENOMIC DNA]</scope>
    <source>
        <strain evidence="6">SAG AM-311-K15</strain>
    </source>
</reference>
<keyword evidence="2" id="KW-0479">Metal-binding</keyword>
<evidence type="ECO:0000259" key="5">
    <source>
        <dbReference type="PROSITE" id="PS51379"/>
    </source>
</evidence>
<dbReference type="PROSITE" id="PS00198">
    <property type="entry name" value="4FE4S_FER_1"/>
    <property type="match status" value="1"/>
</dbReference>
<dbReference type="InterPro" id="IPR006311">
    <property type="entry name" value="TAT_signal"/>
</dbReference>
<keyword evidence="7" id="KW-1185">Reference proteome</keyword>
<dbReference type="PROSITE" id="PS51318">
    <property type="entry name" value="TAT"/>
    <property type="match status" value="1"/>
</dbReference>